<comment type="caution">
    <text evidence="1">The sequence shown here is derived from an EMBL/GenBank/DDBJ whole genome shotgun (WGS) entry which is preliminary data.</text>
</comment>
<dbReference type="RefSeq" id="WP_148939684.1">
    <property type="nucleotide sequence ID" value="NZ_VTEI01000004.1"/>
</dbReference>
<dbReference type="AlphaFoldDB" id="A0A5D4NT73"/>
<name>A0A5D4NT73_9BACI</name>
<reference evidence="1 2" key="1">
    <citation type="submission" date="2019-08" db="EMBL/GenBank/DDBJ databases">
        <title>Bacillus genomes from the desert of Cuatro Cienegas, Coahuila.</title>
        <authorList>
            <person name="Olmedo-Alvarez G."/>
        </authorList>
    </citation>
    <scope>NUCLEOTIDE SEQUENCE [LARGE SCALE GENOMIC DNA]</scope>
    <source>
        <strain evidence="1 2">CH34_1T</strain>
    </source>
</reference>
<gene>
    <name evidence="1" type="ORF">FZC78_10610</name>
</gene>
<protein>
    <submittedName>
        <fullName evidence="1">Uncharacterized protein</fullName>
    </submittedName>
</protein>
<organism evidence="1 2">
    <name type="scientific">Rossellomorea vietnamensis</name>
    <dbReference type="NCBI Taxonomy" id="218284"/>
    <lineage>
        <taxon>Bacteria</taxon>
        <taxon>Bacillati</taxon>
        <taxon>Bacillota</taxon>
        <taxon>Bacilli</taxon>
        <taxon>Bacillales</taxon>
        <taxon>Bacillaceae</taxon>
        <taxon>Rossellomorea</taxon>
    </lineage>
</organism>
<accession>A0A5D4NT73</accession>
<sequence length="198" mass="22322">MKKLTAGILCGLAITLGGATSYGILEAKKETPSRSGALALPGYDEVDKLVEESNTIITGVVPSEYKEVEVPFDKEDPTLFEVDRIYHVEVTKSFKGSDETQYKKGDILELVIQEGIRQRKDGEIGEIIPFDEELYSFDNKEYMLFLNKGYHGGHKEDIFVLQNTNHIYLKEGTKLKNQVSDKLIEISEEVVESKLKDQ</sequence>
<dbReference type="EMBL" id="VTEI01000004">
    <property type="protein sequence ID" value="TYS17069.1"/>
    <property type="molecule type" value="Genomic_DNA"/>
</dbReference>
<evidence type="ECO:0000313" key="1">
    <source>
        <dbReference type="EMBL" id="TYS17069.1"/>
    </source>
</evidence>
<proteinExistence type="predicted"/>
<dbReference type="Proteomes" id="UP000322267">
    <property type="component" value="Unassembled WGS sequence"/>
</dbReference>
<evidence type="ECO:0000313" key="2">
    <source>
        <dbReference type="Proteomes" id="UP000322267"/>
    </source>
</evidence>